<evidence type="ECO:0000313" key="11">
    <source>
        <dbReference type="EMBL" id="TDP06655.1"/>
    </source>
</evidence>
<dbReference type="PANTHER" id="PTHR32438">
    <property type="entry name" value="4-ALPHA-GLUCANOTRANSFERASE DPE1, CHLOROPLASTIC/AMYLOPLASTIC"/>
    <property type="match status" value="1"/>
</dbReference>
<name>A0A4R6MW26_9BURK</name>
<evidence type="ECO:0000313" key="12">
    <source>
        <dbReference type="Proteomes" id="UP000295357"/>
    </source>
</evidence>
<evidence type="ECO:0000256" key="7">
    <source>
        <dbReference type="ARBA" id="ARBA00023277"/>
    </source>
</evidence>
<comment type="catalytic activity">
    <reaction evidence="1 10">
        <text>Transfers a segment of a (1-&gt;4)-alpha-D-glucan to a new position in an acceptor, which may be glucose or a (1-&gt;4)-alpha-D-glucan.</text>
        <dbReference type="EC" id="2.4.1.25"/>
    </reaction>
</comment>
<proteinExistence type="inferred from homology"/>
<dbReference type="SUPFAM" id="SSF51445">
    <property type="entry name" value="(Trans)glycosidases"/>
    <property type="match status" value="1"/>
</dbReference>
<dbReference type="Proteomes" id="UP000295357">
    <property type="component" value="Unassembled WGS sequence"/>
</dbReference>
<sequence>MDLNQRTAGVLLHPTSLPGPHGAGDFGPAAYRFVDWLASAGQGLWQMLPTTPIGPGDSPYQGVSAFAGNPWLVALEPLIEKGWLSQPALPDFEALKVDYGRVCPWREQQLRAAAAGFLARASAADRQAFAAWCDAESDWLADYALFMAIRSPLKGQPWWEWSPALARREAAALQAARQSYADEIAFWQFVQWQFDVQIRALKAYANERGVRLMGDLPIFVAHDSADCWSRPELYHLDEHFRTTVVAGVPPDAMSAEGQRWGNPLYRWDRMAAENYAWWTARVRRALVQADVFRIDHFRGFAGYYEIPGERMDAKVGRWLPGPGKALFDAIEQALGRLPIVAEDLGFITEDVHALRDACGFPGMKILQFGFGGDGSHEFLPHMWPRASVAYTGTHDNDTARGWWNAASARERAFAGSYLACGEHDVHWALIRACCNSVASMAVFPLQDVLGLGSEHRMNVPGVLGGNWGWRFSWEMLDVAGGNEPARVLGLITAASGRGPFELLRLP</sequence>
<dbReference type="RefSeq" id="WP_133604810.1">
    <property type="nucleotide sequence ID" value="NZ_JAUFPJ010000009.1"/>
</dbReference>
<evidence type="ECO:0000256" key="8">
    <source>
        <dbReference type="ARBA" id="ARBA00031423"/>
    </source>
</evidence>
<dbReference type="NCBIfam" id="NF011080">
    <property type="entry name" value="PRK14508.1-3"/>
    <property type="match status" value="1"/>
</dbReference>
<reference evidence="11 12" key="1">
    <citation type="submission" date="2019-03" db="EMBL/GenBank/DDBJ databases">
        <title>Genomic Encyclopedia of Type Strains, Phase IV (KMG-IV): sequencing the most valuable type-strain genomes for metagenomic binning, comparative biology and taxonomic classification.</title>
        <authorList>
            <person name="Goeker M."/>
        </authorList>
    </citation>
    <scope>NUCLEOTIDE SEQUENCE [LARGE SCALE GENOMIC DNA]</scope>
    <source>
        <strain evidence="11 12">DSM 25082</strain>
    </source>
</reference>
<keyword evidence="12" id="KW-1185">Reference proteome</keyword>
<organism evidence="11 12">
    <name type="scientific">Roseateles asaccharophilus</name>
    <dbReference type="NCBI Taxonomy" id="582607"/>
    <lineage>
        <taxon>Bacteria</taxon>
        <taxon>Pseudomonadati</taxon>
        <taxon>Pseudomonadota</taxon>
        <taxon>Betaproteobacteria</taxon>
        <taxon>Burkholderiales</taxon>
        <taxon>Sphaerotilaceae</taxon>
        <taxon>Roseateles</taxon>
    </lineage>
</organism>
<accession>A0A4R6MW26</accession>
<evidence type="ECO:0000256" key="3">
    <source>
        <dbReference type="ARBA" id="ARBA00012560"/>
    </source>
</evidence>
<dbReference type="EMBL" id="SNXE01000008">
    <property type="protein sequence ID" value="TDP06655.1"/>
    <property type="molecule type" value="Genomic_DNA"/>
</dbReference>
<dbReference type="PANTHER" id="PTHR32438:SF5">
    <property type="entry name" value="4-ALPHA-GLUCANOTRANSFERASE DPE1, CHLOROPLASTIC_AMYLOPLASTIC"/>
    <property type="match status" value="1"/>
</dbReference>
<evidence type="ECO:0000256" key="9">
    <source>
        <dbReference type="ARBA" id="ARBA00031501"/>
    </source>
</evidence>
<keyword evidence="6 10" id="KW-0808">Transferase</keyword>
<evidence type="ECO:0000256" key="2">
    <source>
        <dbReference type="ARBA" id="ARBA00005684"/>
    </source>
</evidence>
<dbReference type="Pfam" id="PF02446">
    <property type="entry name" value="Glyco_hydro_77"/>
    <property type="match status" value="1"/>
</dbReference>
<dbReference type="EC" id="2.4.1.25" evidence="3 10"/>
<dbReference type="OrthoDB" id="9761577at2"/>
<keyword evidence="7 10" id="KW-0119">Carbohydrate metabolism</keyword>
<evidence type="ECO:0000256" key="4">
    <source>
        <dbReference type="ARBA" id="ARBA00020295"/>
    </source>
</evidence>
<dbReference type="NCBIfam" id="TIGR00217">
    <property type="entry name" value="malQ"/>
    <property type="match status" value="1"/>
</dbReference>
<keyword evidence="5 10" id="KW-0328">Glycosyltransferase</keyword>
<dbReference type="InterPro" id="IPR017853">
    <property type="entry name" value="GH"/>
</dbReference>
<evidence type="ECO:0000256" key="1">
    <source>
        <dbReference type="ARBA" id="ARBA00000439"/>
    </source>
</evidence>
<comment type="caution">
    <text evidence="11">The sequence shown here is derived from an EMBL/GenBank/DDBJ whole genome shotgun (WGS) entry which is preliminary data.</text>
</comment>
<protein>
    <recommendedName>
        <fullName evidence="4 10">4-alpha-glucanotransferase</fullName>
        <ecNumber evidence="3 10">2.4.1.25</ecNumber>
    </recommendedName>
    <alternativeName>
        <fullName evidence="8 10">Amylomaltase</fullName>
    </alternativeName>
    <alternativeName>
        <fullName evidence="9 10">Disproportionating enzyme</fullName>
    </alternativeName>
</protein>
<dbReference type="InterPro" id="IPR003385">
    <property type="entry name" value="Glyco_hydro_77"/>
</dbReference>
<evidence type="ECO:0000256" key="5">
    <source>
        <dbReference type="ARBA" id="ARBA00022676"/>
    </source>
</evidence>
<evidence type="ECO:0000256" key="10">
    <source>
        <dbReference type="RuleBase" id="RU361207"/>
    </source>
</evidence>
<evidence type="ECO:0000256" key="6">
    <source>
        <dbReference type="ARBA" id="ARBA00022679"/>
    </source>
</evidence>
<comment type="similarity">
    <text evidence="2 10">Belongs to the disproportionating enzyme family.</text>
</comment>
<dbReference type="Gene3D" id="3.20.20.80">
    <property type="entry name" value="Glycosidases"/>
    <property type="match status" value="1"/>
</dbReference>
<dbReference type="GO" id="GO:0005975">
    <property type="term" value="P:carbohydrate metabolic process"/>
    <property type="evidence" value="ECO:0007669"/>
    <property type="project" value="InterPro"/>
</dbReference>
<dbReference type="GO" id="GO:0004134">
    <property type="term" value="F:4-alpha-glucanotransferase activity"/>
    <property type="evidence" value="ECO:0007669"/>
    <property type="project" value="UniProtKB-EC"/>
</dbReference>
<dbReference type="AlphaFoldDB" id="A0A4R6MW26"/>
<gene>
    <name evidence="11" type="ORF">DFR39_108124</name>
</gene>